<reference evidence="5 6" key="1">
    <citation type="submission" date="2020-07" db="EMBL/GenBank/DDBJ databases">
        <title>Sequencing the genomes of 1000 actinobacteria strains.</title>
        <authorList>
            <person name="Klenk H.-P."/>
        </authorList>
    </citation>
    <scope>NUCLEOTIDE SEQUENCE [LARGE SCALE GENOMIC DNA]</scope>
    <source>
        <strain evidence="5 6">DSM 104001</strain>
    </source>
</reference>
<evidence type="ECO:0000313" key="6">
    <source>
        <dbReference type="Proteomes" id="UP000541969"/>
    </source>
</evidence>
<sequence length="230" mass="23520">MQLRRAVVSLLAVVLLAGCSGGGDSGTSATDLLAKAKKTLDAAESAHFVLTSDGAPSTGTLLVGGTGDIERPASFQGTLKVQTSGTTADLEVVSVGGTVYAQLPFLPTYSVIDPAQFGFGDPGALLDPDTGISQLLAKAENAKNGDEKRVDGEVVQEVTADLPGQLVADLLTSQDPSQTVKASFLIATDSGELRRAELTGPFFTAEDDGTYTLELSEFGADVSITAPPTG</sequence>
<dbReference type="CDD" id="cd16334">
    <property type="entry name" value="LppX-like"/>
    <property type="match status" value="1"/>
</dbReference>
<keyword evidence="5" id="KW-0449">Lipoprotein</keyword>
<dbReference type="Gene3D" id="2.50.20.20">
    <property type="match status" value="1"/>
</dbReference>
<accession>A0A853CHY6</accession>
<keyword evidence="3" id="KW-0472">Membrane</keyword>
<feature type="chain" id="PRO_5039170659" evidence="4">
    <location>
        <begin position="26"/>
        <end position="230"/>
    </location>
</feature>
<gene>
    <name evidence="5" type="ORF">GGQ55_003385</name>
</gene>
<evidence type="ECO:0000256" key="1">
    <source>
        <dbReference type="ARBA" id="ARBA00004196"/>
    </source>
</evidence>
<dbReference type="GO" id="GO:0030313">
    <property type="term" value="C:cell envelope"/>
    <property type="evidence" value="ECO:0007669"/>
    <property type="project" value="UniProtKB-SubCell"/>
</dbReference>
<dbReference type="RefSeq" id="WP_179718718.1">
    <property type="nucleotide sequence ID" value="NZ_JACBZT010000001.1"/>
</dbReference>
<dbReference type="AlphaFoldDB" id="A0A853CHY6"/>
<dbReference type="InterPro" id="IPR029046">
    <property type="entry name" value="LolA/LolB/LppX"/>
</dbReference>
<comment type="similarity">
    <text evidence="2">Belongs to the LppX/LprAFG lipoprotein family.</text>
</comment>
<keyword evidence="4" id="KW-0732">Signal</keyword>
<name>A0A853CHY6_9ACTN</name>
<feature type="signal peptide" evidence="4">
    <location>
        <begin position="1"/>
        <end position="25"/>
    </location>
</feature>
<comment type="caution">
    <text evidence="5">The sequence shown here is derived from an EMBL/GenBank/DDBJ whole genome shotgun (WGS) entry which is preliminary data.</text>
</comment>
<dbReference type="PROSITE" id="PS51257">
    <property type="entry name" value="PROKAR_LIPOPROTEIN"/>
    <property type="match status" value="1"/>
</dbReference>
<organism evidence="5 6">
    <name type="scientific">Petropleomorpha daqingensis</name>
    <dbReference type="NCBI Taxonomy" id="2026353"/>
    <lineage>
        <taxon>Bacteria</taxon>
        <taxon>Bacillati</taxon>
        <taxon>Actinomycetota</taxon>
        <taxon>Actinomycetes</taxon>
        <taxon>Geodermatophilales</taxon>
        <taxon>Geodermatophilaceae</taxon>
        <taxon>Petropleomorpha</taxon>
    </lineage>
</organism>
<evidence type="ECO:0000313" key="5">
    <source>
        <dbReference type="EMBL" id="NYJ07107.1"/>
    </source>
</evidence>
<evidence type="ECO:0000256" key="4">
    <source>
        <dbReference type="SAM" id="SignalP"/>
    </source>
</evidence>
<dbReference type="InterPro" id="IPR009830">
    <property type="entry name" value="LppX/LprAFG"/>
</dbReference>
<keyword evidence="3" id="KW-1003">Cell membrane</keyword>
<proteinExistence type="inferred from homology"/>
<evidence type="ECO:0000256" key="2">
    <source>
        <dbReference type="ARBA" id="ARBA00009194"/>
    </source>
</evidence>
<dbReference type="EMBL" id="JACBZT010000001">
    <property type="protein sequence ID" value="NYJ07107.1"/>
    <property type="molecule type" value="Genomic_DNA"/>
</dbReference>
<dbReference type="SUPFAM" id="SSF89392">
    <property type="entry name" value="Prokaryotic lipoproteins and lipoprotein localization factors"/>
    <property type="match status" value="1"/>
</dbReference>
<protein>
    <submittedName>
        <fullName evidence="5">Lipoprotein LprG</fullName>
    </submittedName>
</protein>
<dbReference type="Proteomes" id="UP000541969">
    <property type="component" value="Unassembled WGS sequence"/>
</dbReference>
<comment type="subcellular location">
    <subcellularLocation>
        <location evidence="1">Cell envelope</location>
    </subcellularLocation>
</comment>
<keyword evidence="6" id="KW-1185">Reference proteome</keyword>
<evidence type="ECO:0000256" key="3">
    <source>
        <dbReference type="ARBA" id="ARBA00022475"/>
    </source>
</evidence>
<dbReference type="Pfam" id="PF07161">
    <property type="entry name" value="LppX_LprAFG"/>
    <property type="match status" value="1"/>
</dbReference>